<evidence type="ECO:0000313" key="2">
    <source>
        <dbReference type="EMBL" id="AGS33689.1"/>
    </source>
</evidence>
<dbReference type="eggNOG" id="ENOG5031DI5">
    <property type="taxonomic scope" value="Bacteria"/>
</dbReference>
<organism evidence="2 3">
    <name type="scientific">Corynebacterium maris DSM 45190</name>
    <dbReference type="NCBI Taxonomy" id="1224163"/>
    <lineage>
        <taxon>Bacteria</taxon>
        <taxon>Bacillati</taxon>
        <taxon>Actinomycetota</taxon>
        <taxon>Actinomycetes</taxon>
        <taxon>Mycobacteriales</taxon>
        <taxon>Corynebacteriaceae</taxon>
        <taxon>Corynebacterium</taxon>
    </lineage>
</organism>
<evidence type="ECO:0000313" key="3">
    <source>
        <dbReference type="Proteomes" id="UP000015388"/>
    </source>
</evidence>
<evidence type="ECO:0000256" key="1">
    <source>
        <dbReference type="SAM" id="Phobius"/>
    </source>
</evidence>
<gene>
    <name evidence="2" type="ORF">B841_01030</name>
</gene>
<keyword evidence="1" id="KW-0812">Transmembrane</keyword>
<keyword evidence="1" id="KW-0472">Membrane</keyword>
<dbReference type="KEGG" id="cmd:B841_01030"/>
<dbReference type="OrthoDB" id="4415963at2"/>
<dbReference type="PATRIC" id="fig|1224163.3.peg.206"/>
<reference evidence="2 3" key="1">
    <citation type="submission" date="2012-11" db="EMBL/GenBank/DDBJ databases">
        <title>The complete genome sequence of Corynebacterium maris Coryn-1 (=DSM 45190).</title>
        <authorList>
            <person name="Schaffert L."/>
            <person name="Albersmeier A."/>
            <person name="Kalinowski J."/>
            <person name="Ruckert C."/>
        </authorList>
    </citation>
    <scope>NUCLEOTIDE SEQUENCE [LARGE SCALE GENOMIC DNA]</scope>
    <source>
        <strain evidence="3">Coryn-1</strain>
    </source>
</reference>
<keyword evidence="3" id="KW-1185">Reference proteome</keyword>
<sequence>MHSYQLQPARAGRTWWASVGVTLVVLLAPVALWWPAPAPEGTESAVVLGSGEWEIPLTVDGDPVRCEDNALGLAASWWCGETVIVDTLTDRATDDPDQALRRLTSGLTGWPENTSDDILREGGARMLVDARSNTVGMSLQGTGEYEGAQTFVAVSGVGAELALFVDAVWLAFTGEELPEAVASLISDMGGNPHGSESFLPELFPDREVTV</sequence>
<dbReference type="RefSeq" id="WP_020933624.1">
    <property type="nucleotide sequence ID" value="NC_021915.1"/>
</dbReference>
<proteinExistence type="predicted"/>
<keyword evidence="1" id="KW-1133">Transmembrane helix</keyword>
<dbReference type="Proteomes" id="UP000015388">
    <property type="component" value="Chromosome"/>
</dbReference>
<dbReference type="EMBL" id="CP003924">
    <property type="protein sequence ID" value="AGS33689.1"/>
    <property type="molecule type" value="Genomic_DNA"/>
</dbReference>
<protein>
    <submittedName>
        <fullName evidence="2">Uncharacterized protein</fullName>
    </submittedName>
</protein>
<dbReference type="HOGENOM" id="CLU_098222_1_0_11"/>
<accession>S5SRF6</accession>
<name>S5SRF6_9CORY</name>
<dbReference type="STRING" id="1224163.B841_01030"/>
<feature type="transmembrane region" description="Helical" evidence="1">
    <location>
        <begin position="15"/>
        <end position="34"/>
    </location>
</feature>
<dbReference type="AlphaFoldDB" id="S5SRF6"/>